<dbReference type="InterPro" id="IPR041483">
    <property type="entry name" value="TetR_C_34"/>
</dbReference>
<comment type="caution">
    <text evidence="4">The sequence shown here is derived from an EMBL/GenBank/DDBJ whole genome shotgun (WGS) entry which is preliminary data.</text>
</comment>
<organism evidence="4">
    <name type="scientific">Baileyella intestinalis</name>
    <dbReference type="NCBI Taxonomy" id="2606709"/>
    <lineage>
        <taxon>Bacteria</taxon>
        <taxon>Bacillati</taxon>
        <taxon>Bacillota</taxon>
        <taxon>Clostridia</taxon>
        <taxon>Peptostreptococcales</taxon>
        <taxon>Anaerovoracaceae</taxon>
        <taxon>Baileyella</taxon>
    </lineage>
</organism>
<protein>
    <submittedName>
        <fullName evidence="4">TetR/AcrR family transcriptional regulator</fullName>
    </submittedName>
</protein>
<sequence length="215" mass="25438">MAKVSREVTEKRPEEIMDACVRLHETMSFRDINLKEISGETSISRPSIYNYFQTKEEILLGVLEREYRRWDDDLRQIIRNHQEMTEDELARALGESLEDRKLLLEIQATDLYEIEENSRQDKLNDFKKAFLAVIDSVDGVLKKFFPRMTDEDRMDFTYEFFPFMYGIYPYAFPTEKQMKAMDSVGLKVRRTTVKELVYKCVLQLLRGTGGKEEGR</sequence>
<reference evidence="4" key="1">
    <citation type="submission" date="2019-09" db="EMBL/GenBank/DDBJ databases">
        <title>In-depth cultivation of the pig gut microbiome towards novel bacterial diversity and tailored functional studies.</title>
        <authorList>
            <person name="Wylensek D."/>
            <person name="Hitch T.C.A."/>
            <person name="Clavel T."/>
        </authorList>
    </citation>
    <scope>NUCLEOTIDE SEQUENCE</scope>
    <source>
        <strain evidence="4">RF-744-FAT-WT-3</strain>
    </source>
</reference>
<dbReference type="GO" id="GO:0003677">
    <property type="term" value="F:DNA binding"/>
    <property type="evidence" value="ECO:0007669"/>
    <property type="project" value="UniProtKB-UniRule"/>
</dbReference>
<feature type="domain" description="HTH tetR-type" evidence="3">
    <location>
        <begin position="10"/>
        <end position="70"/>
    </location>
</feature>
<evidence type="ECO:0000313" key="4">
    <source>
        <dbReference type="EMBL" id="MST69387.1"/>
    </source>
</evidence>
<dbReference type="Pfam" id="PF00440">
    <property type="entry name" value="TetR_N"/>
    <property type="match status" value="1"/>
</dbReference>
<dbReference type="InterPro" id="IPR001647">
    <property type="entry name" value="HTH_TetR"/>
</dbReference>
<dbReference type="AlphaFoldDB" id="A0A6A8MCQ6"/>
<dbReference type="EMBL" id="VUNB01000005">
    <property type="protein sequence ID" value="MST69387.1"/>
    <property type="molecule type" value="Genomic_DNA"/>
</dbReference>
<gene>
    <name evidence="4" type="ORF">FYJ66_07265</name>
</gene>
<name>A0A6A8MCQ6_9FIRM</name>
<evidence type="ECO:0000256" key="1">
    <source>
        <dbReference type="ARBA" id="ARBA00023125"/>
    </source>
</evidence>
<keyword evidence="1 2" id="KW-0238">DNA-binding</keyword>
<dbReference type="PROSITE" id="PS50977">
    <property type="entry name" value="HTH_TETR_2"/>
    <property type="match status" value="1"/>
</dbReference>
<dbReference type="RefSeq" id="WP_154572850.1">
    <property type="nucleotide sequence ID" value="NZ_VUNB01000005.1"/>
</dbReference>
<accession>A0A6A8MCQ6</accession>
<proteinExistence type="predicted"/>
<feature type="DNA-binding region" description="H-T-H motif" evidence="2">
    <location>
        <begin position="33"/>
        <end position="52"/>
    </location>
</feature>
<dbReference type="InterPro" id="IPR009057">
    <property type="entry name" value="Homeodomain-like_sf"/>
</dbReference>
<evidence type="ECO:0000259" key="3">
    <source>
        <dbReference type="PROSITE" id="PS50977"/>
    </source>
</evidence>
<evidence type="ECO:0000256" key="2">
    <source>
        <dbReference type="PROSITE-ProRule" id="PRU00335"/>
    </source>
</evidence>
<dbReference type="Pfam" id="PF17929">
    <property type="entry name" value="TetR_C_34"/>
    <property type="match status" value="1"/>
</dbReference>
<dbReference type="SUPFAM" id="SSF46689">
    <property type="entry name" value="Homeodomain-like"/>
    <property type="match status" value="1"/>
</dbReference>
<dbReference type="Gene3D" id="1.10.357.10">
    <property type="entry name" value="Tetracycline Repressor, domain 2"/>
    <property type="match status" value="1"/>
</dbReference>